<organism evidence="2 3">
    <name type="scientific">Salipaludibacillus aurantiacus</name>
    <dbReference type="NCBI Taxonomy" id="1601833"/>
    <lineage>
        <taxon>Bacteria</taxon>
        <taxon>Bacillati</taxon>
        <taxon>Bacillota</taxon>
        <taxon>Bacilli</taxon>
        <taxon>Bacillales</taxon>
        <taxon>Bacillaceae</taxon>
    </lineage>
</organism>
<evidence type="ECO:0000313" key="3">
    <source>
        <dbReference type="Proteomes" id="UP000198571"/>
    </source>
</evidence>
<dbReference type="Proteomes" id="UP000198571">
    <property type="component" value="Unassembled WGS sequence"/>
</dbReference>
<reference evidence="2" key="2">
    <citation type="submission" date="2016-10" db="EMBL/GenBank/DDBJ databases">
        <authorList>
            <person name="de Groot N.N."/>
        </authorList>
    </citation>
    <scope>NUCLEOTIDE SEQUENCE [LARGE SCALE GENOMIC DNA]</scope>
    <source>
        <strain evidence="2">S9</strain>
    </source>
</reference>
<dbReference type="AlphaFoldDB" id="A0A1H9XAG7"/>
<name>A0A1H9XAG7_9BACI</name>
<reference evidence="3" key="1">
    <citation type="submission" date="2016-10" db="EMBL/GenBank/DDBJ databases">
        <authorList>
            <person name="Varghese N."/>
            <person name="Submissions S."/>
        </authorList>
    </citation>
    <scope>NUCLEOTIDE SEQUENCE [LARGE SCALE GENOMIC DNA]</scope>
    <source>
        <strain evidence="3">S9</strain>
    </source>
</reference>
<gene>
    <name evidence="1" type="ORF">SAMN05518684_1201</name>
    <name evidence="2" type="ORF">SAMN05518684_1321</name>
</gene>
<sequence length="32" mass="3553">GTSIGLSSTIGAFFVFVNLKLQYIPFVQGYWV</sequence>
<feature type="non-terminal residue" evidence="2">
    <location>
        <position position="1"/>
    </location>
</feature>
<proteinExistence type="predicted"/>
<dbReference type="EMBL" id="FOGT01000020">
    <property type="protein sequence ID" value="SES37409.1"/>
    <property type="molecule type" value="Genomic_DNA"/>
</dbReference>
<evidence type="ECO:0000313" key="2">
    <source>
        <dbReference type="EMBL" id="SES43135.1"/>
    </source>
</evidence>
<protein>
    <submittedName>
        <fullName evidence="2">Uncharacterized protein</fullName>
    </submittedName>
</protein>
<evidence type="ECO:0000313" key="1">
    <source>
        <dbReference type="EMBL" id="SES37409.1"/>
    </source>
</evidence>
<dbReference type="EMBL" id="FOGT01000032">
    <property type="protein sequence ID" value="SES43135.1"/>
    <property type="molecule type" value="Genomic_DNA"/>
</dbReference>
<keyword evidence="3" id="KW-1185">Reference proteome</keyword>
<accession>A0A1H9XAG7</accession>